<evidence type="ECO:0000313" key="1">
    <source>
        <dbReference type="EMBL" id="CYW44197.1"/>
    </source>
</evidence>
<gene>
    <name evidence="1" type="ORF">ERS132539_01621</name>
</gene>
<name>A0A116P8J2_STRSU</name>
<accession>A0A116P8J2</accession>
<dbReference type="EMBL" id="FIJK01000042">
    <property type="protein sequence ID" value="CYW44197.1"/>
    <property type="molecule type" value="Genomic_DNA"/>
</dbReference>
<reference evidence="1 2" key="1">
    <citation type="submission" date="2016-02" db="EMBL/GenBank/DDBJ databases">
        <authorList>
            <consortium name="Pathogen Informatics"/>
        </authorList>
    </citation>
    <scope>NUCLEOTIDE SEQUENCE [LARGE SCALE GENOMIC DNA]</scope>
    <source>
        <strain evidence="1 2">SS1013</strain>
    </source>
</reference>
<proteinExistence type="predicted"/>
<evidence type="ECO:0008006" key="3">
    <source>
        <dbReference type="Google" id="ProtNLM"/>
    </source>
</evidence>
<dbReference type="InterPro" id="IPR023991">
    <property type="entry name" value="Bacteriocin_IIb_lactobn/cerein"/>
</dbReference>
<dbReference type="NCBIfam" id="TIGR03949">
    <property type="entry name" value="bact_IIb_cerein"/>
    <property type="match status" value="1"/>
</dbReference>
<sequence length="54" mass="6130">MTKFEEMNSMNTNFVALTDQELMEMEGGTWPGEALVMAIFDIGKQTGRALRKLF</sequence>
<evidence type="ECO:0000313" key="2">
    <source>
        <dbReference type="Proteomes" id="UP000069526"/>
    </source>
</evidence>
<protein>
    <recommendedName>
        <fullName evidence="3">Bacteriocin</fullName>
    </recommendedName>
</protein>
<dbReference type="Proteomes" id="UP000069526">
    <property type="component" value="Unassembled WGS sequence"/>
</dbReference>
<organism evidence="1 2">
    <name type="scientific">Streptococcus suis</name>
    <dbReference type="NCBI Taxonomy" id="1307"/>
    <lineage>
        <taxon>Bacteria</taxon>
        <taxon>Bacillati</taxon>
        <taxon>Bacillota</taxon>
        <taxon>Bacilli</taxon>
        <taxon>Lactobacillales</taxon>
        <taxon>Streptococcaceae</taxon>
        <taxon>Streptococcus</taxon>
    </lineage>
</organism>
<dbReference type="RefSeq" id="WP_194736120.1">
    <property type="nucleotide sequence ID" value="NZ_CEIH01000030.1"/>
</dbReference>
<dbReference type="AlphaFoldDB" id="A0A116P8J2"/>